<keyword evidence="6" id="KW-0560">Oxidoreductase</keyword>
<comment type="cofactor">
    <cofactor evidence="6">
        <name>Mg(2+)</name>
        <dbReference type="ChEBI" id="CHEBI:18420"/>
    </cofactor>
    <text evidence="6">Binds 1 Mg(2+) ion per monomer.</text>
</comment>
<evidence type="ECO:0000259" key="7">
    <source>
        <dbReference type="Pfam" id="PF04321"/>
    </source>
</evidence>
<accession>A0AAQ1GKN0</accession>
<evidence type="ECO:0000313" key="8">
    <source>
        <dbReference type="EMBL" id="PXX13599.1"/>
    </source>
</evidence>
<dbReference type="Proteomes" id="UP000247515">
    <property type="component" value="Unassembled WGS sequence"/>
</dbReference>
<dbReference type="Pfam" id="PF04321">
    <property type="entry name" value="RmlD_sub_bind"/>
    <property type="match status" value="1"/>
</dbReference>
<keyword evidence="11" id="KW-1185">Reference proteome</keyword>
<dbReference type="PANTHER" id="PTHR10491">
    <property type="entry name" value="DTDP-4-DEHYDRORHAMNOSE REDUCTASE"/>
    <property type="match status" value="1"/>
</dbReference>
<organism evidence="9 10">
    <name type="scientific">Paraburkholderia tropica</name>
    <dbReference type="NCBI Taxonomy" id="92647"/>
    <lineage>
        <taxon>Bacteria</taxon>
        <taxon>Pseudomonadati</taxon>
        <taxon>Pseudomonadota</taxon>
        <taxon>Betaproteobacteria</taxon>
        <taxon>Burkholderiales</taxon>
        <taxon>Burkholderiaceae</taxon>
        <taxon>Paraburkholderia</taxon>
    </lineage>
</organism>
<dbReference type="GO" id="GO:0048270">
    <property type="term" value="F:methionine adenosyltransferase regulator activity"/>
    <property type="evidence" value="ECO:0007669"/>
    <property type="project" value="TreeGrafter"/>
</dbReference>
<comment type="catalytic activity">
    <reaction evidence="5 6">
        <text>dTDP-beta-L-rhamnose + NADP(+) = dTDP-4-dehydro-beta-L-rhamnose + NADPH + H(+)</text>
        <dbReference type="Rhea" id="RHEA:21796"/>
        <dbReference type="ChEBI" id="CHEBI:15378"/>
        <dbReference type="ChEBI" id="CHEBI:57510"/>
        <dbReference type="ChEBI" id="CHEBI:57783"/>
        <dbReference type="ChEBI" id="CHEBI:58349"/>
        <dbReference type="ChEBI" id="CHEBI:62830"/>
        <dbReference type="EC" id="1.1.1.133"/>
    </reaction>
</comment>
<dbReference type="GO" id="GO:0006556">
    <property type="term" value="P:S-adenosylmethionine biosynthetic process"/>
    <property type="evidence" value="ECO:0007669"/>
    <property type="project" value="TreeGrafter"/>
</dbReference>
<comment type="similarity">
    <text evidence="2 6">Belongs to the dTDP-4-dehydrorhamnose reductase family.</text>
</comment>
<dbReference type="SUPFAM" id="SSF51735">
    <property type="entry name" value="NAD(P)-binding Rossmann-fold domains"/>
    <property type="match status" value="1"/>
</dbReference>
<dbReference type="AlphaFoldDB" id="A0AAQ1GKN0"/>
<dbReference type="Gene3D" id="3.40.50.720">
    <property type="entry name" value="NAD(P)-binding Rossmann-like Domain"/>
    <property type="match status" value="1"/>
</dbReference>
<comment type="function">
    <text evidence="6">Catalyzes the reduction of dTDP-6-deoxy-L-lyxo-4-hexulose to yield dTDP-L-rhamnose.</text>
</comment>
<dbReference type="CDD" id="cd05254">
    <property type="entry name" value="dTDP_HR_like_SDR_e"/>
    <property type="match status" value="1"/>
</dbReference>
<reference evidence="8 11" key="2">
    <citation type="submission" date="2018-05" db="EMBL/GenBank/DDBJ databases">
        <title>Genomic Encyclopedia of Type Strains, Phase IV (KMG-V): Genome sequencing to study the core and pangenomes of soil and plant-associated prokaryotes.</title>
        <authorList>
            <person name="Whitman W."/>
        </authorList>
    </citation>
    <scope>NUCLEOTIDE SEQUENCE [LARGE SCALE GENOMIC DNA]</scope>
    <source>
        <strain evidence="8 11">SIr-6563</strain>
    </source>
</reference>
<dbReference type="GO" id="GO:0008831">
    <property type="term" value="F:dTDP-4-dehydrorhamnose reductase activity"/>
    <property type="evidence" value="ECO:0007669"/>
    <property type="project" value="UniProtKB-EC"/>
</dbReference>
<evidence type="ECO:0000256" key="4">
    <source>
        <dbReference type="ARBA" id="ARBA00017099"/>
    </source>
</evidence>
<dbReference type="Proteomes" id="UP000183529">
    <property type="component" value="Unassembled WGS sequence"/>
</dbReference>
<dbReference type="EMBL" id="QJJV01000015">
    <property type="protein sequence ID" value="PXX13599.1"/>
    <property type="molecule type" value="Genomic_DNA"/>
</dbReference>
<comment type="caution">
    <text evidence="9">The sequence shown here is derived from an EMBL/GenBank/DDBJ whole genome shotgun (WGS) entry which is preliminary data.</text>
</comment>
<name>A0AAQ1GKN0_9BURK</name>
<sequence length="309" mass="32914">MFKVAVIGASGLLGRALVRELDAETGWQVVQTAHSRVGPRQVALDVRDAQAVAAFVAREAPDAIVIAAAERRPDVCEHDPAAARALNVDAVRSIATAAKARGAWVLSISTDYVFDGTQPPYLPDAAPNPLNAYGHSKLEGERALLDASDDALVLRLPLLYGPIVDWNESAVTSLVPAIRAAAATAHAAAKPAPMDAWATRYPTFTPDVAVVIRELLTRCADGEAVRGIAQWSGDEPMTKYDIAQRIARALGIEAQLIAQTQPTDATPRPRDCHLDSGRLEALGIGRRTPFDAGIGAVLDAFEREHADKN</sequence>
<evidence type="ECO:0000256" key="3">
    <source>
        <dbReference type="ARBA" id="ARBA00012929"/>
    </source>
</evidence>
<dbReference type="RefSeq" id="WP_074986433.1">
    <property type="nucleotide sequence ID" value="NZ_CADFGN010000003.1"/>
</dbReference>
<keyword evidence="6" id="KW-0521">NADP</keyword>
<dbReference type="GO" id="GO:0048269">
    <property type="term" value="C:methionine adenosyltransferase complex"/>
    <property type="evidence" value="ECO:0007669"/>
    <property type="project" value="TreeGrafter"/>
</dbReference>
<evidence type="ECO:0000313" key="9">
    <source>
        <dbReference type="EMBL" id="SEK09293.1"/>
    </source>
</evidence>
<dbReference type="PANTHER" id="PTHR10491:SF4">
    <property type="entry name" value="METHIONINE ADENOSYLTRANSFERASE 2 SUBUNIT BETA"/>
    <property type="match status" value="1"/>
</dbReference>
<evidence type="ECO:0000313" key="10">
    <source>
        <dbReference type="Proteomes" id="UP000183529"/>
    </source>
</evidence>
<dbReference type="InterPro" id="IPR036291">
    <property type="entry name" value="NAD(P)-bd_dom_sf"/>
</dbReference>
<evidence type="ECO:0000256" key="6">
    <source>
        <dbReference type="RuleBase" id="RU364082"/>
    </source>
</evidence>
<comment type="pathway">
    <text evidence="1 6">Carbohydrate biosynthesis; dTDP-L-rhamnose biosynthesis.</text>
</comment>
<evidence type="ECO:0000256" key="5">
    <source>
        <dbReference type="ARBA" id="ARBA00048200"/>
    </source>
</evidence>
<evidence type="ECO:0000256" key="1">
    <source>
        <dbReference type="ARBA" id="ARBA00004781"/>
    </source>
</evidence>
<dbReference type="InterPro" id="IPR005913">
    <property type="entry name" value="dTDP_dehydrorham_reduct"/>
</dbReference>
<reference evidence="9 10" key="1">
    <citation type="submission" date="2016-10" db="EMBL/GenBank/DDBJ databases">
        <authorList>
            <person name="Varghese N."/>
            <person name="Submissions S."/>
        </authorList>
    </citation>
    <scope>NUCLEOTIDE SEQUENCE [LARGE SCALE GENOMIC DNA]</scope>
    <source>
        <strain evidence="9 10">LMG 22274</strain>
    </source>
</reference>
<gene>
    <name evidence="8" type="ORF">C7400_115169</name>
    <name evidence="9" type="ORF">SAMN05216550_117165</name>
</gene>
<proteinExistence type="inferred from homology"/>
<dbReference type="EMBL" id="FNZM01000017">
    <property type="protein sequence ID" value="SEK09293.1"/>
    <property type="molecule type" value="Genomic_DNA"/>
</dbReference>
<protein>
    <recommendedName>
        <fullName evidence="4 6">dTDP-4-dehydrorhamnose reductase</fullName>
        <ecNumber evidence="3 6">1.1.1.133</ecNumber>
    </recommendedName>
</protein>
<dbReference type="EC" id="1.1.1.133" evidence="3 6"/>
<evidence type="ECO:0000313" key="11">
    <source>
        <dbReference type="Proteomes" id="UP000247515"/>
    </source>
</evidence>
<evidence type="ECO:0000256" key="2">
    <source>
        <dbReference type="ARBA" id="ARBA00010944"/>
    </source>
</evidence>
<feature type="domain" description="RmlD-like substrate binding" evidence="7">
    <location>
        <begin position="3"/>
        <end position="301"/>
    </location>
</feature>
<dbReference type="InterPro" id="IPR029903">
    <property type="entry name" value="RmlD-like-bd"/>
</dbReference>